<dbReference type="Pfam" id="PF00892">
    <property type="entry name" value="EamA"/>
    <property type="match status" value="2"/>
</dbReference>
<evidence type="ECO:0000259" key="7">
    <source>
        <dbReference type="Pfam" id="PF00892"/>
    </source>
</evidence>
<dbReference type="Gene3D" id="1.10.3730.20">
    <property type="match status" value="1"/>
</dbReference>
<dbReference type="Proteomes" id="UP001501310">
    <property type="component" value="Unassembled WGS sequence"/>
</dbReference>
<reference evidence="9" key="1">
    <citation type="journal article" date="2019" name="Int. J. Syst. Evol. Microbiol.">
        <title>The Global Catalogue of Microorganisms (GCM) 10K type strain sequencing project: providing services to taxonomists for standard genome sequencing and annotation.</title>
        <authorList>
            <consortium name="The Broad Institute Genomics Platform"/>
            <consortium name="The Broad Institute Genome Sequencing Center for Infectious Disease"/>
            <person name="Wu L."/>
            <person name="Ma J."/>
        </authorList>
    </citation>
    <scope>NUCLEOTIDE SEQUENCE [LARGE SCALE GENOMIC DNA]</scope>
    <source>
        <strain evidence="9">JCM 16603</strain>
    </source>
</reference>
<feature type="transmembrane region" description="Helical" evidence="6">
    <location>
        <begin position="272"/>
        <end position="289"/>
    </location>
</feature>
<evidence type="ECO:0000313" key="9">
    <source>
        <dbReference type="Proteomes" id="UP001501310"/>
    </source>
</evidence>
<dbReference type="InterPro" id="IPR000620">
    <property type="entry name" value="EamA_dom"/>
</dbReference>
<feature type="transmembrane region" description="Helical" evidence="6">
    <location>
        <begin position="183"/>
        <end position="209"/>
    </location>
</feature>
<evidence type="ECO:0000313" key="8">
    <source>
        <dbReference type="EMBL" id="GAA3999365.1"/>
    </source>
</evidence>
<gene>
    <name evidence="8" type="ORF">GCM10022211_06670</name>
</gene>
<feature type="transmembrane region" description="Helical" evidence="6">
    <location>
        <begin position="151"/>
        <end position="171"/>
    </location>
</feature>
<comment type="subcellular location">
    <subcellularLocation>
        <location evidence="1">Membrane</location>
        <topology evidence="1">Multi-pass membrane protein</topology>
    </subcellularLocation>
</comment>
<comment type="caution">
    <text evidence="8">The sequence shown here is derived from an EMBL/GenBank/DDBJ whole genome shotgun (WGS) entry which is preliminary data.</text>
</comment>
<comment type="similarity">
    <text evidence="2">Belongs to the drug/metabolite transporter (DMT) superfamily. 10 TMS drug/metabolite exporter (DME) (TC 2.A.7.3) family.</text>
</comment>
<feature type="domain" description="EamA" evidence="7">
    <location>
        <begin position="153"/>
        <end position="288"/>
    </location>
</feature>
<dbReference type="PANTHER" id="PTHR22911:SF6">
    <property type="entry name" value="SOLUTE CARRIER FAMILY 35 MEMBER G1"/>
    <property type="match status" value="1"/>
</dbReference>
<keyword evidence="9" id="KW-1185">Reference proteome</keyword>
<feature type="transmembrane region" description="Helical" evidence="6">
    <location>
        <begin position="94"/>
        <end position="117"/>
    </location>
</feature>
<name>A0ABP7RLV9_9SPHN</name>
<evidence type="ECO:0000256" key="6">
    <source>
        <dbReference type="SAM" id="Phobius"/>
    </source>
</evidence>
<keyword evidence="5 6" id="KW-0472">Membrane</keyword>
<sequence>MRPPSHLLPVLAALGGVAFFALMDAAMKGLAVALGAYVAMLWRQAFGTFLSAPFYFARRQGWPGRAALRIHVLRGGVTALMAVLWFYGLARLPMAEAIAIAFIAPLLTLYLAAVLLGEKVDRQSIFASLLGLAGMAVLVASRIGAPGERHLDGVAAILASAGLYAWNLILLRQQALVAQPAEATFFQSLVSGSWLLLALPAACLILPGIDLVPAPEQLGLLAFAALLTIISLALLSWAYGRAEAQRLVATEYSGFIWAAILGALVYGERLTLSTLAGALLIVGGCLLAARKPRHASPMVESAA</sequence>
<evidence type="ECO:0000256" key="3">
    <source>
        <dbReference type="ARBA" id="ARBA00022692"/>
    </source>
</evidence>
<feature type="transmembrane region" description="Helical" evidence="6">
    <location>
        <begin position="247"/>
        <end position="266"/>
    </location>
</feature>
<evidence type="ECO:0000256" key="5">
    <source>
        <dbReference type="ARBA" id="ARBA00023136"/>
    </source>
</evidence>
<feature type="transmembrane region" description="Helical" evidence="6">
    <location>
        <begin position="221"/>
        <end position="240"/>
    </location>
</feature>
<organism evidence="8 9">
    <name type="scientific">Sphingomonas humi</name>
    <dbReference type="NCBI Taxonomy" id="335630"/>
    <lineage>
        <taxon>Bacteria</taxon>
        <taxon>Pseudomonadati</taxon>
        <taxon>Pseudomonadota</taxon>
        <taxon>Alphaproteobacteria</taxon>
        <taxon>Sphingomonadales</taxon>
        <taxon>Sphingomonadaceae</taxon>
        <taxon>Sphingomonas</taxon>
    </lineage>
</organism>
<accession>A0ABP7RLV9</accession>
<evidence type="ECO:0000256" key="2">
    <source>
        <dbReference type="ARBA" id="ARBA00009853"/>
    </source>
</evidence>
<feature type="transmembrane region" description="Helical" evidence="6">
    <location>
        <begin position="68"/>
        <end position="88"/>
    </location>
</feature>
<protein>
    <submittedName>
        <fullName evidence="8">DMT family transporter</fullName>
    </submittedName>
</protein>
<keyword evidence="3 6" id="KW-0812">Transmembrane</keyword>
<evidence type="ECO:0000256" key="4">
    <source>
        <dbReference type="ARBA" id="ARBA00022989"/>
    </source>
</evidence>
<feature type="domain" description="EamA" evidence="7">
    <location>
        <begin position="9"/>
        <end position="139"/>
    </location>
</feature>
<keyword evidence="4 6" id="KW-1133">Transmembrane helix</keyword>
<evidence type="ECO:0000256" key="1">
    <source>
        <dbReference type="ARBA" id="ARBA00004141"/>
    </source>
</evidence>
<dbReference type="InterPro" id="IPR037185">
    <property type="entry name" value="EmrE-like"/>
</dbReference>
<proteinExistence type="inferred from homology"/>
<dbReference type="SUPFAM" id="SSF103481">
    <property type="entry name" value="Multidrug resistance efflux transporter EmrE"/>
    <property type="match status" value="2"/>
</dbReference>
<dbReference type="PANTHER" id="PTHR22911">
    <property type="entry name" value="ACYL-MALONYL CONDENSING ENZYME-RELATED"/>
    <property type="match status" value="1"/>
</dbReference>
<dbReference type="RefSeq" id="WP_344708740.1">
    <property type="nucleotide sequence ID" value="NZ_BAAAZD010000001.1"/>
</dbReference>
<feature type="transmembrane region" description="Helical" evidence="6">
    <location>
        <begin position="124"/>
        <end position="145"/>
    </location>
</feature>
<dbReference type="EMBL" id="BAAAZD010000001">
    <property type="protein sequence ID" value="GAA3999365.1"/>
    <property type="molecule type" value="Genomic_DNA"/>
</dbReference>
<feature type="transmembrane region" description="Helical" evidence="6">
    <location>
        <begin position="35"/>
        <end position="56"/>
    </location>
</feature>